<dbReference type="InterPro" id="IPR047589">
    <property type="entry name" value="DUF11_rpt"/>
</dbReference>
<dbReference type="InterPro" id="IPR028974">
    <property type="entry name" value="TSP_type-3_rpt"/>
</dbReference>
<protein>
    <recommendedName>
        <fullName evidence="5">Big-1 domain-containing protein</fullName>
    </recommendedName>
</protein>
<dbReference type="InterPro" id="IPR055354">
    <property type="entry name" value="DUF7507"/>
</dbReference>
<dbReference type="PROSITE" id="PS51127">
    <property type="entry name" value="BIG1"/>
    <property type="match status" value="9"/>
</dbReference>
<evidence type="ECO:0000313" key="7">
    <source>
        <dbReference type="Proteomes" id="UP000291758"/>
    </source>
</evidence>
<evidence type="ECO:0000256" key="1">
    <source>
        <dbReference type="ARBA" id="ARBA00010116"/>
    </source>
</evidence>
<name>A0A4P6EN29_9MICO</name>
<feature type="region of interest" description="Disordered" evidence="4">
    <location>
        <begin position="2577"/>
        <end position="2623"/>
    </location>
</feature>
<sequence length="3884" mass="388933">MGATAPRRGQSSGAVETRAVRRTVRGRTAPRIALLAYSPCGAGARWARRDMPCSGGVSTSCSFVFRGQTSRACRVRAAGLSNRRSDVRTSRQRAGGRTPVPRRITGLVSAAAVITASFLVGVTPTTASAATNAPQVQTLLANTLVDQQDDEIRIDLVLQVPADSVNLNANPGGTSDWNTTHLRVEFAFQGGPTPNMDMVYINTLSGGAQGAQLEAQNTGQAWTVHKVIKSGAYDYLVMSLEGDMGAPSMYDYSDPGGVQGPLGLRFTLWNNGQASSTPTSYNVPTTYFSSTPRAENVSGPVIPTPFDGSYALNPSSQVNWGTTLDYGINFGGIGGNPGAGILGPNTYGVEIKNPAFNPANGTLSGPNCSVSDSFWYEWVYQDNSPITAINTAPVHVTGITPNQLGSAAYRVVNATQTGYGMQPSGFVNHGQPGLTPNGAMKADGSIDFNQVKAADDPSDTGYYKLLVWPEAHDPATVTSTQANRPCPSYPDAAAAAGAVDQAQVLATQFYKFDLQRPAAPTITSPASQSTVADTTPTISGTGVPGDSITIKNGNTILLNGYGADASVIVGADGKWSWDLTPALAAGTYVLTAEQTERDSGFYMTSDPASTTFRIASPDPSKSTLTLDKTTAIANGTDAVTATVLVQDANGGIAGLADSVSLKVPAGVSVTGPVDAGGGSYTFKLTSNDVITNGTVQAFLDMSGTPTKVGIDKTVSFTVSDPDVTKSSWVVDKVSAAADGTEEITATVTVKDTQEHAVPGATVALQVPSDVTSVSPTVDNGDGTYTIKMKSSKVVVNGAVKAVVTVRGSPAEILPAKTVSFTAGAADAAHSSFDVSPTAVTTDVAAGVPVTVTTADASGHPVPGQVTLTAPNGALIKLADGTTAPSATVQTDANGRGTAAVVSDKPGSFTITASIGANAVSKLLNDTATFTVGAPSAAKSTFVITPDNATTKLPASGKDAYTGTVTVNDAHGVAVPSAPVKLTVPAGLTAKVNGSAVTDGQTVTAGADGKVVITYTTTAGGSYSVGAFVNSADRVGDAEILQFESTEPDTNNPNTKWVLLDSPATADGQDTATVQITLRDSGDLPVKDLPAASFRIDTDSAVQVSTVTQSSTPGTYTATLKSTKSGTYPVSVQVMSNGTFKTVSTSPQNVVFEAGPASAAQSTIQVTTGAVEVGGTHDVTVTVKDANGNAAKAGETVQLTAATGLHFTGSCSGTTCQVTTDANGIAKATVSSDTAGTYAVTATIGGTSVPIVKDGSNNPLNTATYKEGVAVAANSDWVVTGSAPKKADGKDAYTGKFTAKDAKGNLVPGTSVTIRVPSDVQTRDAGDHLLANSGGTVTVTTGSDGTVTVSFVTLKANASPGYPVSAALGGSQVDSETNLVFVGTDPDVTNSGTKWELAGSPATADGKDSVTATIHLVDANGNPVAGAVKVTPSSSDVKASAPVAVSGQPGVYTVELTSTKKGQYTGSAFVTVGGDDKQINPASLSYEFVSGPVSVQTSGYSVSSGQVAADDTATHTVTATIKDASGNPVSGERVTFNVVSPAHFSNGAQAIDVQTDANGVATAPIASATAGRYAVTARVAAGNLTGAAGATDALFAVGAADATKSTWQVTGAGPKKADGIEAYTGTFQANDATSNPVPYTTVTIKVPAEVTVTDSSSRTLTRDAGAGTVTVVTDDKGKATVTFTSKAAGSYAGVGAYLGSTQVGADSTLEFVAGNVDASKSTFSVATTDGSATVVADGRASWTATIVAKDGSGNPVSGVASQLSVSSSAGNVVKIGQVVEDPAHPGTYTALITSTTPNTTADPSYPVTAKTGTSQIGQEQDVVFVTGAPVGSMSDLTAAPTSVRAGGTAKSTVTVRLRDAQGHALTTSGGDVEIYVVDGEGSVSSTTDNGDGTYTATVGSLVEGTGVVSFRLNGAAVPSKSVTISFTDATAPSAPVVNPTNGKTVTGTGETAGDTITVKSGDSVLCTAKVQSDGSWSCTPAPAPADGTKLSVTETDPTGNESPATQVTVDAKVPGKPVVDPTDGSKVTGKAEPGSTVTVTDPATGAELCTVKADLTGKFTCTPDEPIADGTTVEVTAKDAAGNESAPTEVTVDSAAPKAPVVDPSNGGEVTGSAEPNSTVKVTDPETGDVLCTAKADATTGRFTCDLVPDVTEDGTNLEVTATDPTGNESPATEVTVDTAAPAAPAVNPTNGKTVTGTGETAGDTITVMSGDSVLCTAKVKSDGTWGCNPSPTPTDGTTLSVTESDASGNTSPATQVTVDAKAPGKPVVDPTDGSKVTGKAEPGSTVTVTDPATGAELCTAKANATTGKFTCTPDEPIADGATVEVTAKDAAGNESAPTEVTVDSAAPKAPVVDPSNGGEVTGSAEPNSTVKVTDPETGDVLCTAKADAQGKFTCEPDPAIEDGATVEVTATDPAGNKSPATDVTIDASAPAAPEVNPTNGKTVTGTGETPGDTITVKSDDTTLCTAKVKADGTWSCTPLPTPGDGAELTVTETDPTGNVSDSTTVTVDATAPKAPKVDPTNGDKVTGVAEPDSTVKVTDPETDVVLCTAKADSRGNFTCTPEDPIADGTTVDVTATDPAGNVSNPTEVTVDGSAPGSPVVDPSNGSNVGGTGETPGDKITVTDDEGTTLCTATVQADKTWSCTPQPTPEDGDEITVTETDKTGNESGETTKVIDATAPDAPVVNPSKGDKVTGSAEAGSTVTVTDPETGDVLCTATATSAGKFSCAINPAVPNGTQLEATATDPAGNVSDPTEFTTDSKAPGKPQVNPSDGASFTGKAEPGSTVTVTDPETGDVLCTAKANATTGRFTCTPDEPIADGVTVEVTATDPAGNESRPTEVTVDSTAPAAPVVDPSNGEKVTGKAEPGSTVTVTDPSTGDLLCKATADAQGTFTCTPNPAIEDGATVEVTATDPAGNESPATDVTVDASAPAAPTVAPTQGDKVTGTAEPGSTVTVTDRGTGEVLCTAKVNTAGKFTCDVDPDAPNDTVLDVTATDKAGNTSPATTVTTDSLAPDAPVVNPGNGSVVRGTAEPGSKVVLKDATGKVLGTVTADEDGEWSITPNRALTPGEEVSATATDAAGNVSDKATALVLGEAGHPGLHVTVDAVAKDANGATAASIDSVYDTVKVTFTVTNTGDETVSGLTIAPSFPLGHADGLSDIACPSWELAPGAAVTCSAIYDVTQVDLDNGTVTVAAVVTGDAHAADGVTVTKVTSNRSDDSVTVSGVSVGAKLVKSAKVTRTVNGQPTVVARANRVGDTVTYVFTLYNTGGVTLTRPQVSDPLAGLSAVDCPATQAIAPGENLACTATYQVTQADLAAGQIVNTATATLQAPAAVGRSVNTAASSVVIPTRAATDDSDGDGIPDVDEGDGDTDGDGIPDYQDPDSDGDGIPDVDEGDGDTDGDGIPDYQDPDSDGDGIPDVDEGDGDTDGDGIPDYQDPDSDGDGIPDVDEGDGDTDGDGVPDYQDTDSDGDGIPDRIEGDGDTDGDGVPDYLDTDSDGDGIPDRTEGSGDADNDGIPNFQDTDSDNDGIPDRVEGTGDTDGDGVPDYLDTDSDGDGIPDRQEGNGDTDGDGIPDYKDTDSDGDGIPDRQEGTGDKDGDGIPDYKDNDAQDTDGDGIPDVIEGDGDTDGDGIPDYRDTDSDGDGIPDADEGTGDPDGDGIPNFQDTDSDGDGIPDADEGTGDPDGDGIPNYQDTDSDGDGIPDADEGTGDPDGDGKPNYQDTDSDGDGIPDADEGTGDPDGDGKPNYQDTDSDGDGIPDANEGTGDPDGDGKPNYQDPDSDGDGIPDANEGQGDTDGDGVPDYQDTDSDGDGVPDANEGQGDTDGDGIPDYRDADSWPGSRTTGRGPSFGTGGAGGSAPAPSQAPAGTTLPGVLGEATVIRKRRWAVR</sequence>
<feature type="compositionally biased region" description="Acidic residues" evidence="4">
    <location>
        <begin position="3789"/>
        <end position="3808"/>
    </location>
</feature>
<proteinExistence type="inferred from homology"/>
<dbReference type="PROSITE" id="PS50194">
    <property type="entry name" value="FILAMIN_REPEAT"/>
    <property type="match status" value="1"/>
</dbReference>
<evidence type="ECO:0000256" key="2">
    <source>
        <dbReference type="ARBA" id="ARBA00022729"/>
    </source>
</evidence>
<accession>A0A4P6EN29</accession>
<dbReference type="Pfam" id="PF17936">
    <property type="entry name" value="Big_6"/>
    <property type="match status" value="14"/>
</dbReference>
<gene>
    <name evidence="6" type="ORF">ET495_11660</name>
</gene>
<dbReference type="Gene3D" id="2.60.40.10">
    <property type="entry name" value="Immunoglobulins"/>
    <property type="match status" value="27"/>
</dbReference>
<feature type="domain" description="Big-1" evidence="5">
    <location>
        <begin position="1496"/>
        <end position="1595"/>
    </location>
</feature>
<feature type="compositionally biased region" description="Polar residues" evidence="4">
    <location>
        <begin position="2436"/>
        <end position="2447"/>
    </location>
</feature>
<feature type="domain" description="Big-1" evidence="5">
    <location>
        <begin position="725"/>
        <end position="821"/>
    </location>
</feature>
<dbReference type="Pfam" id="PF02369">
    <property type="entry name" value="Big_1"/>
    <property type="match status" value="2"/>
</dbReference>
<feature type="domain" description="Big-1" evidence="5">
    <location>
        <begin position="938"/>
        <end position="1043"/>
    </location>
</feature>
<feature type="domain" description="Big-1" evidence="5">
    <location>
        <begin position="1832"/>
        <end position="1926"/>
    </location>
</feature>
<feature type="region of interest" description="Disordered" evidence="4">
    <location>
        <begin position="2826"/>
        <end position="2869"/>
    </location>
</feature>
<feature type="region of interest" description="Disordered" evidence="4">
    <location>
        <begin position="2640"/>
        <end position="2703"/>
    </location>
</feature>
<dbReference type="InterPro" id="IPR041498">
    <property type="entry name" value="Big_6"/>
</dbReference>
<feature type="compositionally biased region" description="Acidic residues" evidence="4">
    <location>
        <begin position="3477"/>
        <end position="3497"/>
    </location>
</feature>
<reference evidence="6 7" key="1">
    <citation type="submission" date="2019-01" db="EMBL/GenBank/DDBJ databases">
        <title>Genome sequencing of strain 2JSPR-7.</title>
        <authorList>
            <person name="Heo J."/>
            <person name="Kim S.-J."/>
            <person name="Kim J.-S."/>
            <person name="Hong S.-B."/>
            <person name="Kwon S.-W."/>
        </authorList>
    </citation>
    <scope>NUCLEOTIDE SEQUENCE [LARGE SCALE GENOMIC DNA]</scope>
    <source>
        <strain evidence="6 7">2JSPR-7</strain>
    </source>
</reference>
<keyword evidence="3" id="KW-0106">Calcium</keyword>
<dbReference type="GO" id="GO:0007155">
    <property type="term" value="P:cell adhesion"/>
    <property type="evidence" value="ECO:0007669"/>
    <property type="project" value="InterPro"/>
</dbReference>
<dbReference type="GO" id="GO:0005975">
    <property type="term" value="P:carbohydrate metabolic process"/>
    <property type="evidence" value="ECO:0007669"/>
    <property type="project" value="UniProtKB-ARBA"/>
</dbReference>
<feature type="compositionally biased region" description="Acidic residues" evidence="4">
    <location>
        <begin position="3690"/>
        <end position="3708"/>
    </location>
</feature>
<feature type="domain" description="Big-1" evidence="5">
    <location>
        <begin position="1723"/>
        <end position="1824"/>
    </location>
</feature>
<dbReference type="InterPro" id="IPR008964">
    <property type="entry name" value="Invasin/intimin_cell_adhesion"/>
</dbReference>
<dbReference type="PANTHER" id="PTHR10199">
    <property type="entry name" value="THROMBOSPONDIN"/>
    <property type="match status" value="1"/>
</dbReference>
<feature type="region of interest" description="Disordered" evidence="4">
    <location>
        <begin position="2430"/>
        <end position="2452"/>
    </location>
</feature>
<evidence type="ECO:0000256" key="4">
    <source>
        <dbReference type="SAM" id="MobiDB-lite"/>
    </source>
</evidence>
<dbReference type="InterPro" id="IPR013783">
    <property type="entry name" value="Ig-like_fold"/>
</dbReference>
<feature type="region of interest" description="Disordered" evidence="4">
    <location>
        <begin position="1972"/>
        <end position="2038"/>
    </location>
</feature>
<dbReference type="NCBIfam" id="NF033510">
    <property type="entry name" value="Ca_tandemer"/>
    <property type="match status" value="14"/>
</dbReference>
<feature type="compositionally biased region" description="Acidic residues" evidence="4">
    <location>
        <begin position="3534"/>
        <end position="3553"/>
    </location>
</feature>
<dbReference type="OrthoDB" id="5097616at2"/>
<evidence type="ECO:0000313" key="6">
    <source>
        <dbReference type="EMBL" id="QAY63786.1"/>
    </source>
</evidence>
<keyword evidence="2" id="KW-0732">Signal</keyword>
<organism evidence="6 7">
    <name type="scientific">Xylanimonas allomyrinae</name>
    <dbReference type="NCBI Taxonomy" id="2509459"/>
    <lineage>
        <taxon>Bacteria</taxon>
        <taxon>Bacillati</taxon>
        <taxon>Actinomycetota</taxon>
        <taxon>Actinomycetes</taxon>
        <taxon>Micrococcales</taxon>
        <taxon>Promicromonosporaceae</taxon>
        <taxon>Xylanimonas</taxon>
    </lineage>
</organism>
<dbReference type="InterPro" id="IPR017868">
    <property type="entry name" value="Filamin/ABP280_repeat-like"/>
</dbReference>
<feature type="domain" description="Big-1" evidence="5">
    <location>
        <begin position="1053"/>
        <end position="1153"/>
    </location>
</feature>
<dbReference type="Pfam" id="PF02412">
    <property type="entry name" value="TSP_3"/>
    <property type="match status" value="2"/>
</dbReference>
<feature type="region of interest" description="Disordered" evidence="4">
    <location>
        <begin position="2226"/>
        <end position="2288"/>
    </location>
</feature>
<dbReference type="InterPro" id="IPR003344">
    <property type="entry name" value="Big_1_dom"/>
</dbReference>
<dbReference type="PANTHER" id="PTHR10199:SF119">
    <property type="entry name" value="RE20510P"/>
    <property type="match status" value="1"/>
</dbReference>
<feature type="domain" description="Big-1" evidence="5">
    <location>
        <begin position="829"/>
        <end position="930"/>
    </location>
</feature>
<evidence type="ECO:0000259" key="5">
    <source>
        <dbReference type="PROSITE" id="PS51127"/>
    </source>
</evidence>
<dbReference type="Pfam" id="PF09134">
    <property type="entry name" value="Invasin_D3"/>
    <property type="match status" value="4"/>
</dbReference>
<feature type="compositionally biased region" description="Acidic residues" evidence="4">
    <location>
        <begin position="3662"/>
        <end position="3681"/>
    </location>
</feature>
<feature type="compositionally biased region" description="Gly residues" evidence="4">
    <location>
        <begin position="3843"/>
        <end position="3852"/>
    </location>
</feature>
<dbReference type="KEGG" id="xyl:ET495_11660"/>
<feature type="compositionally biased region" description="Polar residues" evidence="4">
    <location>
        <begin position="2995"/>
        <end position="3008"/>
    </location>
</feature>
<feature type="domain" description="Big-1" evidence="5">
    <location>
        <begin position="1160"/>
        <end position="1251"/>
    </location>
</feature>
<dbReference type="GO" id="GO:0005509">
    <property type="term" value="F:calcium ion binding"/>
    <property type="evidence" value="ECO:0007669"/>
    <property type="project" value="InterPro"/>
</dbReference>
<feature type="compositionally biased region" description="Low complexity" evidence="4">
    <location>
        <begin position="3853"/>
        <end position="3865"/>
    </location>
</feature>
<dbReference type="InterPro" id="IPR003367">
    <property type="entry name" value="Thrombospondin_3-like_rpt"/>
</dbReference>
<feature type="region of interest" description="Disordered" evidence="4">
    <location>
        <begin position="2347"/>
        <end position="2375"/>
    </location>
</feature>
<dbReference type="NCBIfam" id="TIGR01451">
    <property type="entry name" value="B_ant_repeat"/>
    <property type="match status" value="1"/>
</dbReference>
<dbReference type="Pfam" id="PF24346">
    <property type="entry name" value="DUF7507"/>
    <property type="match status" value="2"/>
</dbReference>
<keyword evidence="7" id="KW-1185">Reference proteome</keyword>
<dbReference type="SUPFAM" id="SSF49373">
    <property type="entry name" value="Invasin/intimin cell-adhesion fragments"/>
    <property type="match status" value="11"/>
</dbReference>
<dbReference type="SMART" id="SM00634">
    <property type="entry name" value="BID_1"/>
    <property type="match status" value="12"/>
</dbReference>
<feature type="compositionally biased region" description="Acidic residues" evidence="4">
    <location>
        <begin position="3636"/>
        <end position="3653"/>
    </location>
</feature>
<dbReference type="EMBL" id="CP035495">
    <property type="protein sequence ID" value="QAY63786.1"/>
    <property type="molecule type" value="Genomic_DNA"/>
</dbReference>
<feature type="region of interest" description="Disordered" evidence="4">
    <location>
        <begin position="3346"/>
        <end position="3869"/>
    </location>
</feature>
<feature type="compositionally biased region" description="Acidic residues" evidence="4">
    <location>
        <begin position="3351"/>
        <end position="3469"/>
    </location>
</feature>
<feature type="compositionally biased region" description="Polar residues" evidence="4">
    <location>
        <begin position="1989"/>
        <end position="2007"/>
    </location>
</feature>
<dbReference type="InterPro" id="IPR015217">
    <property type="entry name" value="Invasin_dom_3"/>
</dbReference>
<feature type="region of interest" description="Disordered" evidence="4">
    <location>
        <begin position="2736"/>
        <end position="2789"/>
    </location>
</feature>
<feature type="compositionally biased region" description="Basic and acidic residues" evidence="4">
    <location>
        <begin position="3570"/>
        <end position="3604"/>
    </location>
</feature>
<evidence type="ECO:0000256" key="3">
    <source>
        <dbReference type="ARBA" id="ARBA00022837"/>
    </source>
</evidence>
<feature type="region of interest" description="Disordered" evidence="4">
    <location>
        <begin position="2992"/>
        <end position="3027"/>
    </location>
</feature>
<feature type="region of interest" description="Disordered" evidence="4">
    <location>
        <begin position="2512"/>
        <end position="2535"/>
    </location>
</feature>
<comment type="similarity">
    <text evidence="1">Belongs to the intimin/invasin family.</text>
</comment>
<feature type="compositionally biased region" description="Acidic residues" evidence="4">
    <location>
        <begin position="3718"/>
        <end position="3736"/>
    </location>
</feature>
<feature type="compositionally biased region" description="Polar residues" evidence="4">
    <location>
        <begin position="2749"/>
        <end position="2758"/>
    </location>
</feature>
<feature type="region of interest" description="Disordered" evidence="4">
    <location>
        <begin position="2081"/>
        <end position="2124"/>
    </location>
</feature>
<feature type="compositionally biased region" description="Acidic residues" evidence="4">
    <location>
        <begin position="3605"/>
        <end position="3627"/>
    </location>
</feature>
<dbReference type="Gene3D" id="4.10.1080.10">
    <property type="entry name" value="TSP type-3 repeat"/>
    <property type="match status" value="5"/>
</dbReference>
<dbReference type="Proteomes" id="UP000291758">
    <property type="component" value="Chromosome"/>
</dbReference>
<feature type="domain" description="Big-1" evidence="5">
    <location>
        <begin position="1391"/>
        <end position="1484"/>
    </location>
</feature>
<feature type="compositionally biased region" description="Polar residues" evidence="4">
    <location>
        <begin position="2227"/>
        <end position="2257"/>
    </location>
</feature>